<feature type="coiled-coil region" evidence="1">
    <location>
        <begin position="72"/>
        <end position="102"/>
    </location>
</feature>
<keyword evidence="1" id="KW-0175">Coiled coil</keyword>
<comment type="caution">
    <text evidence="2">The sequence shown here is derived from an EMBL/GenBank/DDBJ whole genome shotgun (WGS) entry which is preliminary data.</text>
</comment>
<dbReference type="AlphaFoldDB" id="A0A4U6RXW1"/>
<evidence type="ECO:0000256" key="1">
    <source>
        <dbReference type="SAM" id="Coils"/>
    </source>
</evidence>
<sequence length="261" mass="28558">MTNGTDSLATALADTLAFLGLDAVDAAQLLGVSPRTLRRWLEGEEIPGPAQAALRAWRELHSRHLAWKPDSIAVFENDAAQIERARQHAQEVETIIKTVEARGGPKNPWSVNMVKCLATFGPFEVGFYKLQNGGFSFSAYRRKDTSPDLERDRPYLEDAAYSISRAFSKAGASAQALRAVAQYTRLHSGVFVQDGARSLTAAERRRREQEIEAIADKLDGLADAVGGSADYAQFEALLHQLHGLGFFPTIDLVSDVAKAML</sequence>
<reference evidence="2 3" key="1">
    <citation type="submission" date="2019-05" db="EMBL/GenBank/DDBJ databases">
        <title>Draft Genome of Bradyrhizobium elkanii strain SEMIA 938, Used in Commercial Inoculants for Lupinus spp. in Brazil.</title>
        <authorList>
            <person name="Hungria M."/>
            <person name="Delamuta J.R.M."/>
            <person name="Ribeiro R.A."/>
            <person name="Nogueira M.A."/>
        </authorList>
    </citation>
    <scope>NUCLEOTIDE SEQUENCE [LARGE SCALE GENOMIC DNA]</scope>
    <source>
        <strain evidence="2 3">Semia 938</strain>
    </source>
</reference>
<dbReference type="RefSeq" id="WP_137479375.1">
    <property type="nucleotide sequence ID" value="NZ_SZZP01000010.1"/>
</dbReference>
<organism evidence="2 3">
    <name type="scientific">Bradyrhizobium elkanii</name>
    <dbReference type="NCBI Taxonomy" id="29448"/>
    <lineage>
        <taxon>Bacteria</taxon>
        <taxon>Pseudomonadati</taxon>
        <taxon>Pseudomonadota</taxon>
        <taxon>Alphaproteobacteria</taxon>
        <taxon>Hyphomicrobiales</taxon>
        <taxon>Nitrobacteraceae</taxon>
        <taxon>Bradyrhizobium</taxon>
    </lineage>
</organism>
<dbReference type="EMBL" id="SZZP01000010">
    <property type="protein sequence ID" value="TKV80087.1"/>
    <property type="molecule type" value="Genomic_DNA"/>
</dbReference>
<dbReference type="Proteomes" id="UP000305095">
    <property type="component" value="Unassembled WGS sequence"/>
</dbReference>
<proteinExistence type="predicted"/>
<evidence type="ECO:0000313" key="2">
    <source>
        <dbReference type="EMBL" id="TKV80087.1"/>
    </source>
</evidence>
<gene>
    <name evidence="2" type="ORF">FDV58_17705</name>
</gene>
<accession>A0A4U6RXW1</accession>
<name>A0A4U6RXW1_BRAEL</name>
<protein>
    <submittedName>
        <fullName evidence="2">Helix-turn-helix domain-containing protein</fullName>
    </submittedName>
</protein>
<evidence type="ECO:0000313" key="3">
    <source>
        <dbReference type="Proteomes" id="UP000305095"/>
    </source>
</evidence>